<name>A0A2I1I2F4_9ACTO</name>
<evidence type="ECO:0000313" key="2">
    <source>
        <dbReference type="EMBL" id="PKY65310.1"/>
    </source>
</evidence>
<keyword evidence="1" id="KW-0812">Transmembrane</keyword>
<evidence type="ECO:0000256" key="1">
    <source>
        <dbReference type="SAM" id="Phobius"/>
    </source>
</evidence>
<comment type="caution">
    <text evidence="2">The sequence shown here is derived from an EMBL/GenBank/DDBJ whole genome shotgun (WGS) entry which is preliminary data.</text>
</comment>
<sequence>MRATLATLPLFALLCIGWVPIVWAALRWMVRDTLRRFLLPVRGRHARAPHPGVATAAFVLSASAFAFAYTEFGAGYLPALQDWWEGPAHYEGLTCQNLDEKSSTRRPISSTFELVDSNGVVRSFKVDHSELRAVSTRLGHPYATVLTACRLPGTTLDASIYPRTGLIAEASVRQ</sequence>
<feature type="transmembrane region" description="Helical" evidence="1">
    <location>
        <begin position="48"/>
        <end position="69"/>
    </location>
</feature>
<dbReference type="Proteomes" id="UP000234198">
    <property type="component" value="Unassembled WGS sequence"/>
</dbReference>
<dbReference type="EMBL" id="PKKM01000002">
    <property type="protein sequence ID" value="PKY65310.1"/>
    <property type="molecule type" value="Genomic_DNA"/>
</dbReference>
<keyword evidence="1" id="KW-0472">Membrane</keyword>
<protein>
    <submittedName>
        <fullName evidence="2">Uncharacterized protein</fullName>
    </submittedName>
</protein>
<accession>A0A2I1I2F4</accession>
<evidence type="ECO:0000313" key="3">
    <source>
        <dbReference type="Proteomes" id="UP000234198"/>
    </source>
</evidence>
<proteinExistence type="predicted"/>
<organism evidence="2 3">
    <name type="scientific">Schaalia odontolytica</name>
    <dbReference type="NCBI Taxonomy" id="1660"/>
    <lineage>
        <taxon>Bacteria</taxon>
        <taxon>Bacillati</taxon>
        <taxon>Actinomycetota</taxon>
        <taxon>Actinomycetes</taxon>
        <taxon>Actinomycetales</taxon>
        <taxon>Actinomycetaceae</taxon>
        <taxon>Schaalia</taxon>
    </lineage>
</organism>
<reference evidence="2 3" key="1">
    <citation type="submission" date="2017-12" db="EMBL/GenBank/DDBJ databases">
        <title>Phylogenetic diversity of female urinary microbiome.</title>
        <authorList>
            <person name="Thomas-White K."/>
            <person name="Wolfe A.J."/>
        </authorList>
    </citation>
    <scope>NUCLEOTIDE SEQUENCE [LARGE SCALE GENOMIC DNA]</scope>
    <source>
        <strain evidence="2 3">UMB0018</strain>
    </source>
</reference>
<keyword evidence="1" id="KW-1133">Transmembrane helix</keyword>
<gene>
    <name evidence="2" type="ORF">CYJ22_01875</name>
</gene>
<dbReference type="AlphaFoldDB" id="A0A2I1I2F4"/>